<evidence type="ECO:0000313" key="4">
    <source>
        <dbReference type="Proteomes" id="UP000807025"/>
    </source>
</evidence>
<gene>
    <name evidence="3" type="ORF">BDN71DRAFT_1508087</name>
</gene>
<dbReference type="OrthoDB" id="432234at2759"/>
<comment type="caution">
    <text evidence="3">The sequence shown here is derived from an EMBL/GenBank/DDBJ whole genome shotgun (WGS) entry which is preliminary data.</text>
</comment>
<sequence length="377" mass="42356">MNNPLYRLITLDENHLSVLPEDDVPKELTQVVKITRDDGILEREHVEYVLHSGPDGGEGSEGNGPAATPREVEDEAIDDIQEAGVIPLQSLGMVDTETTGLSDSQLLVAALKNTGEQLVHYEEAKIKHGTAMVNEYPRVHADMGLRYIGPQESPNHLLGAFPVNFPYGQGGFEVHHKRAVSYQKHVQWALLYADKRFRRDLQFIFQTFGVLLKRQILSSTLVQIKRLAYRKHADAIRQLKSVDFIKASMEESNRRPFSNPIIQVFQTQLSGLRLHIMGINESCQGIRAQIWGCTLNHGPPSLWLTINPSDIHNPITQVLAGEDIDLDNFEARNGPDTLTRALNVAADPFATSEFFHHIIQMLLKYEFSIAINSKGQR</sequence>
<name>A0A9P6DFQ4_PLEER</name>
<dbReference type="AlphaFoldDB" id="A0A9P6DFQ4"/>
<evidence type="ECO:0000256" key="1">
    <source>
        <dbReference type="SAM" id="MobiDB-lite"/>
    </source>
</evidence>
<proteinExistence type="predicted"/>
<dbReference type="EMBL" id="MU154578">
    <property type="protein sequence ID" value="KAF9494035.1"/>
    <property type="molecule type" value="Genomic_DNA"/>
</dbReference>
<accession>A0A9P6DFQ4</accession>
<evidence type="ECO:0000313" key="3">
    <source>
        <dbReference type="EMBL" id="KAF9494035.1"/>
    </source>
</evidence>
<dbReference type="InterPro" id="IPR025476">
    <property type="entry name" value="Helitron_helicase-like"/>
</dbReference>
<feature type="domain" description="Helitron helicase-like" evidence="2">
    <location>
        <begin position="185"/>
        <end position="365"/>
    </location>
</feature>
<reference evidence="3" key="1">
    <citation type="submission" date="2020-11" db="EMBL/GenBank/DDBJ databases">
        <authorList>
            <consortium name="DOE Joint Genome Institute"/>
            <person name="Ahrendt S."/>
            <person name="Riley R."/>
            <person name="Andreopoulos W."/>
            <person name="Labutti K."/>
            <person name="Pangilinan J."/>
            <person name="Ruiz-Duenas F.J."/>
            <person name="Barrasa J.M."/>
            <person name="Sanchez-Garcia M."/>
            <person name="Camarero S."/>
            <person name="Miyauchi S."/>
            <person name="Serrano A."/>
            <person name="Linde D."/>
            <person name="Babiker R."/>
            <person name="Drula E."/>
            <person name="Ayuso-Fernandez I."/>
            <person name="Pacheco R."/>
            <person name="Padilla G."/>
            <person name="Ferreira P."/>
            <person name="Barriuso J."/>
            <person name="Kellner H."/>
            <person name="Castanera R."/>
            <person name="Alfaro M."/>
            <person name="Ramirez L."/>
            <person name="Pisabarro A.G."/>
            <person name="Kuo A."/>
            <person name="Tritt A."/>
            <person name="Lipzen A."/>
            <person name="He G."/>
            <person name="Yan M."/>
            <person name="Ng V."/>
            <person name="Cullen D."/>
            <person name="Martin F."/>
            <person name="Rosso M.-N."/>
            <person name="Henrissat B."/>
            <person name="Hibbett D."/>
            <person name="Martinez A.T."/>
            <person name="Grigoriev I.V."/>
        </authorList>
    </citation>
    <scope>NUCLEOTIDE SEQUENCE</scope>
    <source>
        <strain evidence="3">ATCC 90797</strain>
    </source>
</reference>
<keyword evidence="4" id="KW-1185">Reference proteome</keyword>
<organism evidence="3 4">
    <name type="scientific">Pleurotus eryngii</name>
    <name type="common">Boletus of the steppes</name>
    <dbReference type="NCBI Taxonomy" id="5323"/>
    <lineage>
        <taxon>Eukaryota</taxon>
        <taxon>Fungi</taxon>
        <taxon>Dikarya</taxon>
        <taxon>Basidiomycota</taxon>
        <taxon>Agaricomycotina</taxon>
        <taxon>Agaricomycetes</taxon>
        <taxon>Agaricomycetidae</taxon>
        <taxon>Agaricales</taxon>
        <taxon>Pleurotineae</taxon>
        <taxon>Pleurotaceae</taxon>
        <taxon>Pleurotus</taxon>
    </lineage>
</organism>
<dbReference type="Proteomes" id="UP000807025">
    <property type="component" value="Unassembled WGS sequence"/>
</dbReference>
<dbReference type="Pfam" id="PF14214">
    <property type="entry name" value="Helitron_like_N"/>
    <property type="match status" value="1"/>
</dbReference>
<evidence type="ECO:0000259" key="2">
    <source>
        <dbReference type="Pfam" id="PF14214"/>
    </source>
</evidence>
<protein>
    <recommendedName>
        <fullName evidence="2">Helitron helicase-like domain-containing protein</fullName>
    </recommendedName>
</protein>
<feature type="region of interest" description="Disordered" evidence="1">
    <location>
        <begin position="50"/>
        <end position="69"/>
    </location>
</feature>